<sequence length="98" mass="10386">MKKIAFLATLIAATSFNANAFDVDAKYKQTCSICHGMGVAGAPKAFDAAAWAPRIETGMDKMVASVNNGKGAMPPKGLCNDCTDDQYKALIEHMAKSQ</sequence>
<evidence type="ECO:0000256" key="5">
    <source>
        <dbReference type="ARBA" id="ARBA00023004"/>
    </source>
</evidence>
<keyword evidence="1" id="KW-0813">Transport</keyword>
<evidence type="ECO:0000256" key="2">
    <source>
        <dbReference type="ARBA" id="ARBA00022617"/>
    </source>
</evidence>
<feature type="chain" id="PRO_5012712132" evidence="7">
    <location>
        <begin position="21"/>
        <end position="98"/>
    </location>
</feature>
<dbReference type="PROSITE" id="PS51007">
    <property type="entry name" value="CYTC"/>
    <property type="match status" value="1"/>
</dbReference>
<reference evidence="10" key="1">
    <citation type="journal article" date="2017" name="Proc. Natl. Acad. Sci. U.S.A.">
        <title>Simulation of Deepwater Horizon oil plume reveals substrate specialization within a complex community of hydrocarbon degraders.</title>
        <authorList>
            <person name="Hu P."/>
            <person name="Dubinsky E.A."/>
            <person name="Probst A.J."/>
            <person name="Wang J."/>
            <person name="Sieber C.M.K."/>
            <person name="Tom L.M."/>
            <person name="Gardinali P."/>
            <person name="Banfield J.F."/>
            <person name="Atlas R.M."/>
            <person name="Andersen G.L."/>
        </authorList>
    </citation>
    <scope>NUCLEOTIDE SEQUENCE [LARGE SCALE GENOMIC DNA]</scope>
</reference>
<feature type="domain" description="Cytochrome c" evidence="8">
    <location>
        <begin position="12"/>
        <end position="98"/>
    </location>
</feature>
<keyword evidence="2 6" id="KW-0349">Heme</keyword>
<dbReference type="Pfam" id="PF13442">
    <property type="entry name" value="Cytochrome_CBB3"/>
    <property type="match status" value="1"/>
</dbReference>
<evidence type="ECO:0000313" key="9">
    <source>
        <dbReference type="EMBL" id="OUS38386.1"/>
    </source>
</evidence>
<dbReference type="InterPro" id="IPR036909">
    <property type="entry name" value="Cyt_c-like_dom_sf"/>
</dbReference>
<dbReference type="GO" id="GO:0005506">
    <property type="term" value="F:iron ion binding"/>
    <property type="evidence" value="ECO:0007669"/>
    <property type="project" value="InterPro"/>
</dbReference>
<dbReference type="SUPFAM" id="SSF46626">
    <property type="entry name" value="Cytochrome c"/>
    <property type="match status" value="1"/>
</dbReference>
<dbReference type="Gene3D" id="1.10.760.10">
    <property type="entry name" value="Cytochrome c-like domain"/>
    <property type="match status" value="1"/>
</dbReference>
<dbReference type="GO" id="GO:0009055">
    <property type="term" value="F:electron transfer activity"/>
    <property type="evidence" value="ECO:0007669"/>
    <property type="project" value="InterPro"/>
</dbReference>
<keyword evidence="3 6" id="KW-0479">Metal-binding</keyword>
<evidence type="ECO:0000256" key="7">
    <source>
        <dbReference type="SAM" id="SignalP"/>
    </source>
</evidence>
<keyword evidence="5 6" id="KW-0408">Iron</keyword>
<evidence type="ECO:0000259" key="8">
    <source>
        <dbReference type="PROSITE" id="PS51007"/>
    </source>
</evidence>
<name>A0A1Y5HM65_OLEAN</name>
<gene>
    <name evidence="9" type="ORF">A9R00_10530</name>
</gene>
<protein>
    <submittedName>
        <fullName evidence="9">Cytochrome c5 family protein</fullName>
    </submittedName>
</protein>
<dbReference type="EMBL" id="MABE01000608">
    <property type="protein sequence ID" value="OUS38386.1"/>
    <property type="molecule type" value="Genomic_DNA"/>
</dbReference>
<evidence type="ECO:0000256" key="3">
    <source>
        <dbReference type="ARBA" id="ARBA00022723"/>
    </source>
</evidence>
<dbReference type="PRINTS" id="PR00607">
    <property type="entry name" value="CYTCHROMECIE"/>
</dbReference>
<accession>A0A1Y5HM65</accession>
<dbReference type="PANTHER" id="PTHR40942:SF2">
    <property type="entry name" value="CYTOCHROME-RELATED"/>
    <property type="match status" value="1"/>
</dbReference>
<dbReference type="InterPro" id="IPR009056">
    <property type="entry name" value="Cyt_c-like_dom"/>
</dbReference>
<comment type="caution">
    <text evidence="9">The sequence shown here is derived from an EMBL/GenBank/DDBJ whole genome shotgun (WGS) entry which is preliminary data.</text>
</comment>
<dbReference type="AlphaFoldDB" id="A0A1Y5HM65"/>
<keyword evidence="7" id="KW-0732">Signal</keyword>
<evidence type="ECO:0000313" key="10">
    <source>
        <dbReference type="Proteomes" id="UP000227088"/>
    </source>
</evidence>
<feature type="signal peptide" evidence="7">
    <location>
        <begin position="1"/>
        <end position="20"/>
    </location>
</feature>
<evidence type="ECO:0000256" key="4">
    <source>
        <dbReference type="ARBA" id="ARBA00022982"/>
    </source>
</evidence>
<dbReference type="GO" id="GO:0020037">
    <property type="term" value="F:heme binding"/>
    <property type="evidence" value="ECO:0007669"/>
    <property type="project" value="InterPro"/>
</dbReference>
<organism evidence="9 10">
    <name type="scientific">Oleispira antarctica</name>
    <dbReference type="NCBI Taxonomy" id="188908"/>
    <lineage>
        <taxon>Bacteria</taxon>
        <taxon>Pseudomonadati</taxon>
        <taxon>Pseudomonadota</taxon>
        <taxon>Gammaproteobacteria</taxon>
        <taxon>Oceanospirillales</taxon>
        <taxon>Oceanospirillaceae</taxon>
        <taxon>Oleispira</taxon>
    </lineage>
</organism>
<dbReference type="PANTHER" id="PTHR40942">
    <property type="match status" value="1"/>
</dbReference>
<dbReference type="Proteomes" id="UP000227088">
    <property type="component" value="Unassembled WGS sequence"/>
</dbReference>
<proteinExistence type="predicted"/>
<keyword evidence="4" id="KW-0249">Electron transport</keyword>
<dbReference type="InterPro" id="IPR002323">
    <property type="entry name" value="Cyt_CIE"/>
</dbReference>
<evidence type="ECO:0000256" key="6">
    <source>
        <dbReference type="PROSITE-ProRule" id="PRU00433"/>
    </source>
</evidence>
<evidence type="ECO:0000256" key="1">
    <source>
        <dbReference type="ARBA" id="ARBA00022448"/>
    </source>
</evidence>